<feature type="coiled-coil region" evidence="5">
    <location>
        <begin position="164"/>
        <end position="191"/>
    </location>
</feature>
<evidence type="ECO:0000256" key="2">
    <source>
        <dbReference type="ARBA" id="ARBA00022692"/>
    </source>
</evidence>
<evidence type="ECO:0000256" key="4">
    <source>
        <dbReference type="ARBA" id="ARBA00023136"/>
    </source>
</evidence>
<keyword evidence="2" id="KW-0812">Transmembrane</keyword>
<evidence type="ECO:0000256" key="6">
    <source>
        <dbReference type="SAM" id="MobiDB-lite"/>
    </source>
</evidence>
<feature type="region of interest" description="Disordered" evidence="6">
    <location>
        <begin position="1"/>
        <end position="111"/>
    </location>
</feature>
<feature type="compositionally biased region" description="Polar residues" evidence="6">
    <location>
        <begin position="1"/>
        <end position="17"/>
    </location>
</feature>
<dbReference type="CDD" id="cd00030">
    <property type="entry name" value="C2"/>
    <property type="match status" value="1"/>
</dbReference>
<evidence type="ECO:0000256" key="5">
    <source>
        <dbReference type="SAM" id="Coils"/>
    </source>
</evidence>
<dbReference type="InterPro" id="IPR000008">
    <property type="entry name" value="C2_dom"/>
</dbReference>
<dbReference type="Pfam" id="PF01590">
    <property type="entry name" value="GAF"/>
    <property type="match status" value="2"/>
</dbReference>
<dbReference type="Gene3D" id="3.30.450.40">
    <property type="match status" value="2"/>
</dbReference>
<dbReference type="GO" id="GO:0016020">
    <property type="term" value="C:membrane"/>
    <property type="evidence" value="ECO:0007669"/>
    <property type="project" value="UniProtKB-SubCell"/>
</dbReference>
<protein>
    <recommendedName>
        <fullName evidence="7">C2 domain-containing protein</fullName>
    </recommendedName>
</protein>
<keyword evidence="4" id="KW-0472">Membrane</keyword>
<evidence type="ECO:0000256" key="3">
    <source>
        <dbReference type="ARBA" id="ARBA00022989"/>
    </source>
</evidence>
<feature type="compositionally biased region" description="Low complexity" evidence="6">
    <location>
        <begin position="48"/>
        <end position="75"/>
    </location>
</feature>
<dbReference type="InterPro" id="IPR003018">
    <property type="entry name" value="GAF"/>
</dbReference>
<dbReference type="InterPro" id="IPR029016">
    <property type="entry name" value="GAF-like_dom_sf"/>
</dbReference>
<dbReference type="Pfam" id="PF00168">
    <property type="entry name" value="C2"/>
    <property type="match status" value="1"/>
</dbReference>
<dbReference type="SUPFAM" id="SSF55781">
    <property type="entry name" value="GAF domain-like"/>
    <property type="match status" value="2"/>
</dbReference>
<evidence type="ECO:0000256" key="1">
    <source>
        <dbReference type="ARBA" id="ARBA00004141"/>
    </source>
</evidence>
<dbReference type="Proteomes" id="UP000654075">
    <property type="component" value="Unassembled WGS sequence"/>
</dbReference>
<proteinExistence type="predicted"/>
<gene>
    <name evidence="8" type="ORF">PGLA1383_LOCUS2565</name>
</gene>
<keyword evidence="5" id="KW-0175">Coiled coil</keyword>
<dbReference type="SMART" id="SM00065">
    <property type="entry name" value="GAF"/>
    <property type="match status" value="2"/>
</dbReference>
<dbReference type="PANTHER" id="PTHR21706:SF15">
    <property type="entry name" value="TRANSMEMBRANE PROTEIN 65"/>
    <property type="match status" value="1"/>
</dbReference>
<evidence type="ECO:0000313" key="8">
    <source>
        <dbReference type="EMBL" id="CAE8583608.1"/>
    </source>
</evidence>
<dbReference type="SMART" id="SM00239">
    <property type="entry name" value="C2"/>
    <property type="match status" value="1"/>
</dbReference>
<dbReference type="SUPFAM" id="SSF49562">
    <property type="entry name" value="C2 domain (Calcium/lipid-binding domain, CaLB)"/>
    <property type="match status" value="1"/>
</dbReference>
<evidence type="ECO:0000259" key="7">
    <source>
        <dbReference type="PROSITE" id="PS50004"/>
    </source>
</evidence>
<comment type="subcellular location">
    <subcellularLocation>
        <location evidence="1">Membrane</location>
        <topology evidence="1">Multi-pass membrane protein</topology>
    </subcellularLocation>
</comment>
<feature type="domain" description="C2" evidence="7">
    <location>
        <begin position="1195"/>
        <end position="1350"/>
    </location>
</feature>
<organism evidence="8 9">
    <name type="scientific">Polarella glacialis</name>
    <name type="common">Dinoflagellate</name>
    <dbReference type="NCBI Taxonomy" id="89957"/>
    <lineage>
        <taxon>Eukaryota</taxon>
        <taxon>Sar</taxon>
        <taxon>Alveolata</taxon>
        <taxon>Dinophyceae</taxon>
        <taxon>Suessiales</taxon>
        <taxon>Suessiaceae</taxon>
        <taxon>Polarella</taxon>
    </lineage>
</organism>
<comment type="caution">
    <text evidence="8">The sequence shown here is derived from an EMBL/GenBank/DDBJ whole genome shotgun (WGS) entry which is preliminary data.</text>
</comment>
<dbReference type="PANTHER" id="PTHR21706">
    <property type="entry name" value="TRANSMEMBRANE PROTEIN 65"/>
    <property type="match status" value="1"/>
</dbReference>
<keyword evidence="3" id="KW-1133">Transmembrane helix</keyword>
<dbReference type="Gene3D" id="2.60.40.150">
    <property type="entry name" value="C2 domain"/>
    <property type="match status" value="1"/>
</dbReference>
<feature type="region of interest" description="Disordered" evidence="6">
    <location>
        <begin position="1375"/>
        <end position="1416"/>
    </location>
</feature>
<keyword evidence="9" id="KW-1185">Reference proteome</keyword>
<dbReference type="EMBL" id="CAJNNV010000807">
    <property type="protein sequence ID" value="CAE8583608.1"/>
    <property type="molecule type" value="Genomic_DNA"/>
</dbReference>
<evidence type="ECO:0000313" key="9">
    <source>
        <dbReference type="Proteomes" id="UP000654075"/>
    </source>
</evidence>
<dbReference type="GO" id="GO:0005739">
    <property type="term" value="C:mitochondrion"/>
    <property type="evidence" value="ECO:0007669"/>
    <property type="project" value="TreeGrafter"/>
</dbReference>
<sequence length="1416" mass="151200">MSQSNSGADARSSNSAERNVATPFEQQQQQEVVRAIAAQSWNGPGADQQISVQIQQQHQQQQQQLQQRQQQQLEQMRGAMSEASVSQETGPGPPPPSQASETRAPRVEPETRAVRAELPALPSLPSPPLEVKHGVSSVFRIVPAVCGILCIACIGFCFGLLADQQSQQSQIKSQQSQIDRLQADVRRLLEDSSSYAGTSTTGGLATSDALLATTTATTQITSTSSTISPSDQADVIQGSFFLAVLDAEGFAKEIFQDPIKKQALAESIAAGLSGVETEMVEILSITASSSISSNGSNGTATSGSVVPGAGGRRLQTAGFVNIDFTIVVLRGTGVSVEAVLEVTNSKFARDADLTQFVLDIGVRLKASGVSVAALPTAGYPGPAASAASNEGSLERLLAESQEALTVVGSSLSVRGATCLGHTLSLEAFARLGSRALSVVEFVSSSLSVYGMARLGSRALSVVEFVSSSLSVYGMARLGSTVSVKDIVDLGSSLSVFGLTMLGSGLSILDFANLGSSLSLKGFARLGSGFSVNGISRLGGLKVELQGGAVSLSVVSDRALKLNVSSEATGAGNGSQESLAGLVRFGFVADELAETLPQLLRKVYQDLIAVLTAVAQEHEARLYFWEEASRGMFIGSSWLQLERMESLLQSKAAVGTDGVVGKWVGIGVGGGGGGWGAGVGGWDIGCLGKGLCDRESAWRRAKGLQLALRSSEEERWVSAEETPGWEKGSAGFCRPLPLQGLHAIELPRHLCRMCLGFGFLDNFLMICLGDLIDGTLCVMLSFSTLAAAALGNTMSDVAGIFSGGCVEQVAERYGVKEPPLTRDQKLLFSSRRWQYSGQALGVVLGCILGSCPLLWIDAHEAERRKKLKEQDAILQSVVDKAGAVLRAEAACFLLVDVEKHDLYSRNVTSNLRHFRWGLSDGLLGPVASTGFLMNVSDVHDEPSYYNPKLHDNFLGCGIKVQSVLAMPVFSNGRSAGVLAVLNKDSGSFSALDEDILSAISTHVSVTLGDCKQNFDEIFDLCTKSVAQQRSYQWDSASRARGGMLFVQVLKGMKSLLQAQSVALMLLDEKRGELFTEAVEDNFPKVCTRREEGGFAWRAVESGRVMNLGSNLPGGVLCENYQSSGIDLQSVLSVPIFDTSRNCLGVIVCFNKMTTEAFSDEDIQYTSQVATYIALMLEGPTAELKRVLALTRQRMQDRGVHQPAGGERRFAVVCFLERAEDLTRRMADASTFNTGNAKINAYVTFSIVQGDPLKAQAPGLTERMLELRSRVYKEPVRAISKSAIVFQDTNPNWNETVAVTLPPKLREAPTEDLHLHVLVWAYHVLKQDEIIGQISFPLAEMTSVPSNVARPYTLQPVQGQDGMYDIDKAKIWLSMSHASVSGPPPSGQEDKAAAPQALPTESPREAAQQHPSASPPPD</sequence>
<dbReference type="InterPro" id="IPR035892">
    <property type="entry name" value="C2_domain_sf"/>
</dbReference>
<dbReference type="Pfam" id="PF10507">
    <property type="entry name" value="TMEM65"/>
    <property type="match status" value="1"/>
</dbReference>
<dbReference type="InterPro" id="IPR019537">
    <property type="entry name" value="TMEM65"/>
</dbReference>
<reference evidence="8" key="1">
    <citation type="submission" date="2021-02" db="EMBL/GenBank/DDBJ databases">
        <authorList>
            <person name="Dougan E. K."/>
            <person name="Rhodes N."/>
            <person name="Thang M."/>
            <person name="Chan C."/>
        </authorList>
    </citation>
    <scope>NUCLEOTIDE SEQUENCE</scope>
</reference>
<name>A0A813DCF7_POLGL</name>
<dbReference type="PROSITE" id="PS50004">
    <property type="entry name" value="C2"/>
    <property type="match status" value="1"/>
</dbReference>
<accession>A0A813DCF7</accession>